<dbReference type="PANTHER" id="PTHR30466:SF1">
    <property type="entry name" value="FMN REDUCTASE (NADH) RUTF"/>
    <property type="match status" value="1"/>
</dbReference>
<dbReference type="Proteomes" id="UP000053890">
    <property type="component" value="Unassembled WGS sequence"/>
</dbReference>
<gene>
    <name evidence="4" type="ORF">RHOBADRAFT_54152</name>
</gene>
<dbReference type="InterPro" id="IPR050268">
    <property type="entry name" value="NADH-dep_flavin_reductase"/>
</dbReference>
<feature type="compositionally biased region" description="Low complexity" evidence="2">
    <location>
        <begin position="49"/>
        <end position="64"/>
    </location>
</feature>
<feature type="region of interest" description="Disordered" evidence="2">
    <location>
        <begin position="49"/>
        <end position="69"/>
    </location>
</feature>
<dbReference type="SMART" id="SM00903">
    <property type="entry name" value="Flavin_Reduct"/>
    <property type="match status" value="1"/>
</dbReference>
<evidence type="ECO:0000256" key="2">
    <source>
        <dbReference type="SAM" id="MobiDB-lite"/>
    </source>
</evidence>
<dbReference type="InterPro" id="IPR012349">
    <property type="entry name" value="Split_barrel_FMN-bd"/>
</dbReference>
<dbReference type="EMBL" id="KQ474080">
    <property type="protein sequence ID" value="KPV74310.1"/>
    <property type="molecule type" value="Genomic_DNA"/>
</dbReference>
<feature type="domain" description="Flavin reductase like" evidence="3">
    <location>
        <begin position="34"/>
        <end position="263"/>
    </location>
</feature>
<sequence length="272" mass="28708">MSRRLRLPLQPWLARTQSTTTRASLPSPLQRELFRRVAQPVAVITAHIPSSTATSPAPSAGTASEEPLHNHGATLSSLASISLSPPLVSFSLRLPSRLAAFLSTPTTSARGDAHPVEPTFRVHLLSTRQEPLARAFARQAPLPAKAQPSPPPSSSPPTSPDPGAPLSPSAPPPMAQFDPALFAELERTGLGSLDCRVVQRLPLSPLGAGPAGVGVEEQASVGVEDDQPRSELFIARVESVKLGEAEVDEGETALLYWDQQYAGARALEAQAV</sequence>
<keyword evidence="5" id="KW-1185">Reference proteome</keyword>
<dbReference type="Gene3D" id="2.30.110.10">
    <property type="entry name" value="Electron Transport, Fmn-binding Protein, Chain A"/>
    <property type="match status" value="1"/>
</dbReference>
<dbReference type="PANTHER" id="PTHR30466">
    <property type="entry name" value="FLAVIN REDUCTASE"/>
    <property type="match status" value="1"/>
</dbReference>
<name>A0A194S190_RHOGW</name>
<accession>A0A194S190</accession>
<dbReference type="AlphaFoldDB" id="A0A194S190"/>
<dbReference type="Pfam" id="PF01613">
    <property type="entry name" value="Flavin_Reduct"/>
    <property type="match status" value="1"/>
</dbReference>
<organism evidence="4 5">
    <name type="scientific">Rhodotorula graminis (strain WP1)</name>
    <dbReference type="NCBI Taxonomy" id="578459"/>
    <lineage>
        <taxon>Eukaryota</taxon>
        <taxon>Fungi</taxon>
        <taxon>Dikarya</taxon>
        <taxon>Basidiomycota</taxon>
        <taxon>Pucciniomycotina</taxon>
        <taxon>Microbotryomycetes</taxon>
        <taxon>Sporidiobolales</taxon>
        <taxon>Sporidiobolaceae</taxon>
        <taxon>Rhodotorula</taxon>
    </lineage>
</organism>
<evidence type="ECO:0000259" key="3">
    <source>
        <dbReference type="SMART" id="SM00903"/>
    </source>
</evidence>
<dbReference type="OrthoDB" id="2015405at2759"/>
<dbReference type="GO" id="GO:0042602">
    <property type="term" value="F:riboflavin reductase (NADPH) activity"/>
    <property type="evidence" value="ECO:0007669"/>
    <property type="project" value="TreeGrafter"/>
</dbReference>
<protein>
    <recommendedName>
        <fullName evidence="3">Flavin reductase like domain-containing protein</fullName>
    </recommendedName>
</protein>
<evidence type="ECO:0000256" key="1">
    <source>
        <dbReference type="ARBA" id="ARBA00023002"/>
    </source>
</evidence>
<dbReference type="GO" id="GO:0010181">
    <property type="term" value="F:FMN binding"/>
    <property type="evidence" value="ECO:0007669"/>
    <property type="project" value="InterPro"/>
</dbReference>
<dbReference type="SUPFAM" id="SSF50475">
    <property type="entry name" value="FMN-binding split barrel"/>
    <property type="match status" value="1"/>
</dbReference>
<dbReference type="InterPro" id="IPR002563">
    <property type="entry name" value="Flavin_Rdtase-like_dom"/>
</dbReference>
<evidence type="ECO:0000313" key="5">
    <source>
        <dbReference type="Proteomes" id="UP000053890"/>
    </source>
</evidence>
<dbReference type="STRING" id="578459.A0A194S190"/>
<feature type="region of interest" description="Disordered" evidence="2">
    <location>
        <begin position="141"/>
        <end position="176"/>
    </location>
</feature>
<feature type="compositionally biased region" description="Pro residues" evidence="2">
    <location>
        <begin position="148"/>
        <end position="174"/>
    </location>
</feature>
<keyword evidence="1" id="KW-0560">Oxidoreductase</keyword>
<dbReference type="OMA" id="WPLHDLD"/>
<dbReference type="RefSeq" id="XP_018270359.1">
    <property type="nucleotide sequence ID" value="XM_018417172.1"/>
</dbReference>
<proteinExistence type="predicted"/>
<dbReference type="GeneID" id="28977620"/>
<evidence type="ECO:0000313" key="4">
    <source>
        <dbReference type="EMBL" id="KPV74310.1"/>
    </source>
</evidence>
<reference evidence="4 5" key="1">
    <citation type="journal article" date="2015" name="Front. Microbiol.">
        <title>Genome sequence of the plant growth promoting endophytic yeast Rhodotorula graminis WP1.</title>
        <authorList>
            <person name="Firrincieli A."/>
            <person name="Otillar R."/>
            <person name="Salamov A."/>
            <person name="Schmutz J."/>
            <person name="Khan Z."/>
            <person name="Redman R.S."/>
            <person name="Fleck N.D."/>
            <person name="Lindquist E."/>
            <person name="Grigoriev I.V."/>
            <person name="Doty S.L."/>
        </authorList>
    </citation>
    <scope>NUCLEOTIDE SEQUENCE [LARGE SCALE GENOMIC DNA]</scope>
    <source>
        <strain evidence="4 5">WP1</strain>
    </source>
</reference>